<feature type="region of interest" description="Disordered" evidence="1">
    <location>
        <begin position="296"/>
        <end position="316"/>
    </location>
</feature>
<dbReference type="PANTHER" id="PTHR36102:SF1">
    <property type="entry name" value="YDR124W-LIKE HELICAL BUNDLE DOMAIN-CONTAINING PROTEIN"/>
    <property type="match status" value="1"/>
</dbReference>
<dbReference type="InterPro" id="IPR021264">
    <property type="entry name" value="AFUB_079030/YDR124W-like"/>
</dbReference>
<dbReference type="EMBL" id="JAQJZL010000002">
    <property type="protein sequence ID" value="KAJ6052685.1"/>
    <property type="molecule type" value="Genomic_DNA"/>
</dbReference>
<feature type="compositionally biased region" description="Basic and acidic residues" evidence="1">
    <location>
        <begin position="296"/>
        <end position="312"/>
    </location>
</feature>
<proteinExistence type="predicted"/>
<reference evidence="3" key="1">
    <citation type="journal article" date="2023" name="IMA Fungus">
        <title>Comparative genomic study of the Penicillium genus elucidates a diverse pangenome and 15 lateral gene transfer events.</title>
        <authorList>
            <person name="Petersen C."/>
            <person name="Sorensen T."/>
            <person name="Nielsen M.R."/>
            <person name="Sondergaard T.E."/>
            <person name="Sorensen J.L."/>
            <person name="Fitzpatrick D.A."/>
            <person name="Frisvad J.C."/>
            <person name="Nielsen K.L."/>
        </authorList>
    </citation>
    <scope>NUCLEOTIDE SEQUENCE</scope>
    <source>
        <strain evidence="3">IBT 15450</strain>
    </source>
</reference>
<evidence type="ECO:0000259" key="2">
    <source>
        <dbReference type="Pfam" id="PF11001"/>
    </source>
</evidence>
<accession>A0AAD6IMR7</accession>
<dbReference type="PANTHER" id="PTHR36102">
    <property type="entry name" value="CHROMOSOME 10, WHOLE GENOME SHOTGUN SEQUENCE"/>
    <property type="match status" value="1"/>
</dbReference>
<reference evidence="3" key="2">
    <citation type="submission" date="2023-01" db="EMBL/GenBank/DDBJ databases">
        <authorList>
            <person name="Petersen C."/>
        </authorList>
    </citation>
    <scope>NUCLEOTIDE SEQUENCE</scope>
    <source>
        <strain evidence="3">IBT 15450</strain>
    </source>
</reference>
<evidence type="ECO:0000313" key="4">
    <source>
        <dbReference type="Proteomes" id="UP001219568"/>
    </source>
</evidence>
<organism evidence="3 4">
    <name type="scientific">Penicillium canescens</name>
    <dbReference type="NCBI Taxonomy" id="5083"/>
    <lineage>
        <taxon>Eukaryota</taxon>
        <taxon>Fungi</taxon>
        <taxon>Dikarya</taxon>
        <taxon>Ascomycota</taxon>
        <taxon>Pezizomycotina</taxon>
        <taxon>Eurotiomycetes</taxon>
        <taxon>Eurotiomycetidae</taxon>
        <taxon>Eurotiales</taxon>
        <taxon>Aspergillaceae</taxon>
        <taxon>Penicillium</taxon>
    </lineage>
</organism>
<feature type="domain" description="Subtelomeric hrmA-associated cluster protein AFUB-079030/YDR124W-like helical bundle" evidence="2">
    <location>
        <begin position="161"/>
        <end position="294"/>
    </location>
</feature>
<dbReference type="AlphaFoldDB" id="A0AAD6IMR7"/>
<gene>
    <name evidence="3" type="ORF">N7460_003219</name>
</gene>
<name>A0AAD6IMR7_PENCN</name>
<feature type="compositionally biased region" description="Polar residues" evidence="1">
    <location>
        <begin position="341"/>
        <end position="359"/>
    </location>
</feature>
<feature type="region of interest" description="Disordered" evidence="1">
    <location>
        <begin position="340"/>
        <end position="359"/>
    </location>
</feature>
<sequence length="457" mass="51489">MPADAQSLELSYTHFALIYIDADGIICLRVSDSIAKSWQEILSTQVTDAFLRAVGMAIKTCSSNYQVEQGMPVSPNQAPAVIAKTTHSSHMTQEHYVGTRFGVEARMRKPVPVATCFRPLVRPICRQSWPCLSTEDPSRHRKELCKKDFNMISDKKAMVSVKDRDILALYYMKAFEDLQQTNCRILAKAYIKLVEPQKQVNYPYNGRKIVAMAPRQFDPEMTKPPWWPSGVSHREPDHLPKVERIQLLVHILRELRTSHGISVAKLQGADQPIRHLISPPERLHILDELYQVRHQEEKSLEGSTGKRKEKSLGRLQTDISSIDGQTIACISLVNRPKPAETNASCADGSGNSTISNPVTIQDSEPFVSCSRYASTLTAPDRQFSTSSSSSARPSQITGVKPERQFLEHQRRFDTMCVPPPVLKRKRGSFETYPVHTRSPSISQCMALLTTFSIRKPF</sequence>
<keyword evidence="4" id="KW-1185">Reference proteome</keyword>
<dbReference type="Pfam" id="PF11001">
    <property type="entry name" value="AFUB_07903_YDR124W_hel"/>
    <property type="match status" value="1"/>
</dbReference>
<protein>
    <recommendedName>
        <fullName evidence="2">Subtelomeric hrmA-associated cluster protein AFUB-079030/YDR124W-like helical bundle domain-containing protein</fullName>
    </recommendedName>
</protein>
<evidence type="ECO:0000313" key="3">
    <source>
        <dbReference type="EMBL" id="KAJ6052685.1"/>
    </source>
</evidence>
<evidence type="ECO:0000256" key="1">
    <source>
        <dbReference type="SAM" id="MobiDB-lite"/>
    </source>
</evidence>
<dbReference type="Proteomes" id="UP001219568">
    <property type="component" value="Unassembled WGS sequence"/>
</dbReference>
<comment type="caution">
    <text evidence="3">The sequence shown here is derived from an EMBL/GenBank/DDBJ whole genome shotgun (WGS) entry which is preliminary data.</text>
</comment>
<dbReference type="InterPro" id="IPR047092">
    <property type="entry name" value="AFUB_07903/YDR124W-like_hel"/>
</dbReference>